<keyword evidence="5 9" id="KW-0436">Ligase</keyword>
<dbReference type="GO" id="GO:0004516">
    <property type="term" value="F:nicotinate phosphoribosyltransferase activity"/>
    <property type="evidence" value="ECO:0007669"/>
    <property type="project" value="UniProtKB-UniRule"/>
</dbReference>
<gene>
    <name evidence="11" type="ORF">PROPJV5_1942</name>
</gene>
<keyword evidence="12" id="KW-1185">Reference proteome</keyword>
<dbReference type="AlphaFoldDB" id="A0A375I599"/>
<dbReference type="OrthoDB" id="9770610at2"/>
<dbReference type="GO" id="GO:0016757">
    <property type="term" value="F:glycosyltransferase activity"/>
    <property type="evidence" value="ECO:0007669"/>
    <property type="project" value="UniProtKB-KW"/>
</dbReference>
<dbReference type="RefSeq" id="WP_119716095.1">
    <property type="nucleotide sequence ID" value="NZ_OMOH01000007.1"/>
</dbReference>
<sequence length="451" mass="47964">MATTSLLTDMYELTMVKAALHAGRANRHVLFELFPRRLPSGRSYGVVAGTGRALEALENFRFSAEEIDYLLRAGVADDTLAEYLSGYRFHGTIVGYPEGELYFGGSPLLQVEGSFADAVLLETLLLSIYNHDCAIAAAASRMTMAAQGRPIAEFGARRTHEASAVAAARAAWIAGFSSTSDLEAGRTWGIPVSGTAAHAFTMLFDSEDEAFAAQLEWLGEDTTLLVDTYDIDTAIVKAVELTGGDLGGVRIDSGDLFTEVKHVRELLDRLGATRTKIIVTNDLDEYQIAALRGAPVDGFGVGTSLVTGSGHPTCGFVYKLVARAAADSPDAPMIDVAKKSANKKTIGGRKFALRSIDDDGLAQAEVIGVNAAPRAGSKDRTLLVDLVRNGEVVGAEPLAAARDRHEAARAELPIDAQRISNAEPAVPTIILDELGRELDNVYAAGQPAKNI</sequence>
<dbReference type="Gene3D" id="3.20.140.10">
    <property type="entry name" value="nicotinate phosphoribosyltransferase"/>
    <property type="match status" value="1"/>
</dbReference>
<proteinExistence type="inferred from homology"/>
<feature type="domain" description="Nicotinate phosphoribosyltransferase N-terminal" evidence="10">
    <location>
        <begin position="6"/>
        <end position="129"/>
    </location>
</feature>
<organism evidence="11 12">
    <name type="scientific">Propionibacterium ruminifibrarum</name>
    <dbReference type="NCBI Taxonomy" id="1962131"/>
    <lineage>
        <taxon>Bacteria</taxon>
        <taxon>Bacillati</taxon>
        <taxon>Actinomycetota</taxon>
        <taxon>Actinomycetes</taxon>
        <taxon>Propionibacteriales</taxon>
        <taxon>Propionibacteriaceae</taxon>
        <taxon>Propionibacterium</taxon>
    </lineage>
</organism>
<reference evidence="12" key="1">
    <citation type="submission" date="2018-02" db="EMBL/GenBank/DDBJ databases">
        <authorList>
            <person name="Hornung B."/>
        </authorList>
    </citation>
    <scope>NUCLEOTIDE SEQUENCE [LARGE SCALE GENOMIC DNA]</scope>
</reference>
<dbReference type="SUPFAM" id="SSF51690">
    <property type="entry name" value="Nicotinate/Quinolinate PRTase C-terminal domain-like"/>
    <property type="match status" value="1"/>
</dbReference>
<dbReference type="InterPro" id="IPR013785">
    <property type="entry name" value="Aldolase_TIM"/>
</dbReference>
<dbReference type="Gene3D" id="3.20.20.70">
    <property type="entry name" value="Aldolase class I"/>
    <property type="match status" value="1"/>
</dbReference>
<comment type="catalytic activity">
    <reaction evidence="8 9">
        <text>5-phospho-alpha-D-ribose 1-diphosphate + nicotinate + ATP + H2O = nicotinate beta-D-ribonucleotide + ADP + phosphate + diphosphate</text>
        <dbReference type="Rhea" id="RHEA:36163"/>
        <dbReference type="ChEBI" id="CHEBI:15377"/>
        <dbReference type="ChEBI" id="CHEBI:30616"/>
        <dbReference type="ChEBI" id="CHEBI:32544"/>
        <dbReference type="ChEBI" id="CHEBI:33019"/>
        <dbReference type="ChEBI" id="CHEBI:43474"/>
        <dbReference type="ChEBI" id="CHEBI:57502"/>
        <dbReference type="ChEBI" id="CHEBI:58017"/>
        <dbReference type="ChEBI" id="CHEBI:456216"/>
        <dbReference type="EC" id="6.3.4.21"/>
    </reaction>
</comment>
<dbReference type="InterPro" id="IPR040727">
    <property type="entry name" value="NAPRTase_N"/>
</dbReference>
<dbReference type="GO" id="GO:0034355">
    <property type="term" value="P:NAD+ biosynthetic process via the salvage pathway"/>
    <property type="evidence" value="ECO:0007669"/>
    <property type="project" value="TreeGrafter"/>
</dbReference>
<comment type="PTM">
    <text evidence="9">Transiently phosphorylated on a His residue during the reaction cycle. Phosphorylation strongly increases the affinity for substrates and increases the rate of nicotinate D-ribonucleotide production. Dephosphorylation regenerates the low-affinity form of the enzyme, leading to product release.</text>
</comment>
<dbReference type="NCBIfam" id="NF009131">
    <property type="entry name" value="PRK12484.1"/>
    <property type="match status" value="1"/>
</dbReference>
<evidence type="ECO:0000259" key="10">
    <source>
        <dbReference type="Pfam" id="PF17767"/>
    </source>
</evidence>
<dbReference type="InterPro" id="IPR006405">
    <property type="entry name" value="Nic_PRibTrfase_pncB"/>
</dbReference>
<dbReference type="Pfam" id="PF17767">
    <property type="entry name" value="NAPRTase_N"/>
    <property type="match status" value="1"/>
</dbReference>
<dbReference type="PANTHER" id="PTHR11098">
    <property type="entry name" value="NICOTINATE PHOSPHORIBOSYLTRANSFERASE"/>
    <property type="match status" value="1"/>
</dbReference>
<dbReference type="PIRSF" id="PIRSF000484">
    <property type="entry name" value="NAPRT"/>
    <property type="match status" value="1"/>
</dbReference>
<comment type="pathway">
    <text evidence="1 9">Cofactor biosynthesis; NAD(+) biosynthesis; nicotinate D-ribonucleotide from nicotinate: step 1/1.</text>
</comment>
<dbReference type="NCBIfam" id="TIGR01513">
    <property type="entry name" value="NAPRTase_put"/>
    <property type="match status" value="1"/>
</dbReference>
<evidence type="ECO:0000313" key="11">
    <source>
        <dbReference type="EMBL" id="SPF68968.1"/>
    </source>
</evidence>
<evidence type="ECO:0000256" key="1">
    <source>
        <dbReference type="ARBA" id="ARBA00004952"/>
    </source>
</evidence>
<evidence type="ECO:0000256" key="4">
    <source>
        <dbReference type="ARBA" id="ARBA00022553"/>
    </source>
</evidence>
<dbReference type="EC" id="6.3.4.21" evidence="3 9"/>
<keyword evidence="6 9" id="KW-0662">Pyridine nucleotide biosynthesis</keyword>
<evidence type="ECO:0000313" key="12">
    <source>
        <dbReference type="Proteomes" id="UP000265962"/>
    </source>
</evidence>
<dbReference type="GO" id="GO:0005829">
    <property type="term" value="C:cytosol"/>
    <property type="evidence" value="ECO:0007669"/>
    <property type="project" value="TreeGrafter"/>
</dbReference>
<dbReference type="PANTHER" id="PTHR11098:SF8">
    <property type="entry name" value="NICOTINATE PHOSPHORIBOSYLTRANSFERASE PNCB1"/>
    <property type="match status" value="1"/>
</dbReference>
<keyword evidence="4" id="KW-0597">Phosphoprotein</keyword>
<evidence type="ECO:0000256" key="5">
    <source>
        <dbReference type="ARBA" id="ARBA00022598"/>
    </source>
</evidence>
<dbReference type="UniPathway" id="UPA00253">
    <property type="reaction ID" value="UER00457"/>
</dbReference>
<dbReference type="InterPro" id="IPR036068">
    <property type="entry name" value="Nicotinate_pribotase-like_C"/>
</dbReference>
<keyword evidence="11" id="KW-0328">Glycosyltransferase</keyword>
<evidence type="ECO:0000256" key="6">
    <source>
        <dbReference type="ARBA" id="ARBA00022642"/>
    </source>
</evidence>
<keyword evidence="7 9" id="KW-0808">Transferase</keyword>
<dbReference type="SUPFAM" id="SSF54675">
    <property type="entry name" value="Nicotinate/Quinolinate PRTase N-terminal domain-like"/>
    <property type="match status" value="1"/>
</dbReference>
<dbReference type="InterPro" id="IPR007229">
    <property type="entry name" value="Nic_PRibTrfase-Fam"/>
</dbReference>
<evidence type="ECO:0000256" key="7">
    <source>
        <dbReference type="ARBA" id="ARBA00022679"/>
    </source>
</evidence>
<protein>
    <recommendedName>
        <fullName evidence="3 9">Nicotinate phosphoribosyltransferase</fullName>
        <ecNumber evidence="3 9">6.3.4.21</ecNumber>
    </recommendedName>
</protein>
<evidence type="ECO:0000256" key="8">
    <source>
        <dbReference type="ARBA" id="ARBA00048668"/>
    </source>
</evidence>
<dbReference type="NCBIfam" id="NF006698">
    <property type="entry name" value="PRK09243.1-5"/>
    <property type="match status" value="1"/>
</dbReference>
<name>A0A375I599_9ACTN</name>
<evidence type="ECO:0000256" key="9">
    <source>
        <dbReference type="RuleBase" id="RU365100"/>
    </source>
</evidence>
<dbReference type="Proteomes" id="UP000265962">
    <property type="component" value="Unassembled WGS sequence"/>
</dbReference>
<comment type="similarity">
    <text evidence="2 9">Belongs to the NAPRTase family.</text>
</comment>
<evidence type="ECO:0000256" key="2">
    <source>
        <dbReference type="ARBA" id="ARBA00010897"/>
    </source>
</evidence>
<evidence type="ECO:0000256" key="3">
    <source>
        <dbReference type="ARBA" id="ARBA00013236"/>
    </source>
</evidence>
<dbReference type="EMBL" id="OMOH01000007">
    <property type="protein sequence ID" value="SPF68968.1"/>
    <property type="molecule type" value="Genomic_DNA"/>
</dbReference>
<accession>A0A375I599</accession>
<comment type="function">
    <text evidence="9">Catalyzes the first step in the biosynthesis of NAD from nicotinic acid, the ATP-dependent synthesis of beta-nicotinate D-ribonucleotide from nicotinate and 5-phospho-D-ribose 1-phosphate.</text>
</comment>